<dbReference type="AlphaFoldDB" id="A0AAV9V309"/>
<evidence type="ECO:0000313" key="3">
    <source>
        <dbReference type="EMBL" id="KAK6353440.1"/>
    </source>
</evidence>
<name>A0AAV9V309_9PEZI</name>
<feature type="compositionally biased region" description="Acidic residues" evidence="2">
    <location>
        <begin position="160"/>
        <end position="171"/>
    </location>
</feature>
<feature type="region of interest" description="Disordered" evidence="2">
    <location>
        <begin position="1"/>
        <end position="171"/>
    </location>
</feature>
<feature type="region of interest" description="Disordered" evidence="2">
    <location>
        <begin position="392"/>
        <end position="612"/>
    </location>
</feature>
<feature type="compositionally biased region" description="Low complexity" evidence="2">
    <location>
        <begin position="419"/>
        <end position="431"/>
    </location>
</feature>
<evidence type="ECO:0000256" key="1">
    <source>
        <dbReference type="SAM" id="Coils"/>
    </source>
</evidence>
<organism evidence="3 4">
    <name type="scientific">Orbilia brochopaga</name>
    <dbReference type="NCBI Taxonomy" id="3140254"/>
    <lineage>
        <taxon>Eukaryota</taxon>
        <taxon>Fungi</taxon>
        <taxon>Dikarya</taxon>
        <taxon>Ascomycota</taxon>
        <taxon>Pezizomycotina</taxon>
        <taxon>Orbiliomycetes</taxon>
        <taxon>Orbiliales</taxon>
        <taxon>Orbiliaceae</taxon>
        <taxon>Orbilia</taxon>
    </lineage>
</organism>
<feature type="compositionally biased region" description="Polar residues" evidence="2">
    <location>
        <begin position="265"/>
        <end position="277"/>
    </location>
</feature>
<evidence type="ECO:0000313" key="4">
    <source>
        <dbReference type="Proteomes" id="UP001375240"/>
    </source>
</evidence>
<accession>A0AAV9V309</accession>
<feature type="compositionally biased region" description="Low complexity" evidence="2">
    <location>
        <begin position="14"/>
        <end position="56"/>
    </location>
</feature>
<feature type="compositionally biased region" description="Basic and acidic residues" evidence="2">
    <location>
        <begin position="198"/>
        <end position="216"/>
    </location>
</feature>
<evidence type="ECO:0000256" key="2">
    <source>
        <dbReference type="SAM" id="MobiDB-lite"/>
    </source>
</evidence>
<feature type="compositionally biased region" description="Low complexity" evidence="2">
    <location>
        <begin position="64"/>
        <end position="115"/>
    </location>
</feature>
<gene>
    <name evidence="3" type="ORF">TWF696_005403</name>
</gene>
<keyword evidence="1" id="KW-0175">Coiled coil</keyword>
<proteinExistence type="predicted"/>
<dbReference type="EMBL" id="JAVHNQ010000003">
    <property type="protein sequence ID" value="KAK6353440.1"/>
    <property type="molecule type" value="Genomic_DNA"/>
</dbReference>
<feature type="compositionally biased region" description="Basic and acidic residues" evidence="2">
    <location>
        <begin position="117"/>
        <end position="141"/>
    </location>
</feature>
<keyword evidence="4" id="KW-1185">Reference proteome</keyword>
<feature type="compositionally biased region" description="Low complexity" evidence="2">
    <location>
        <begin position="442"/>
        <end position="513"/>
    </location>
</feature>
<comment type="caution">
    <text evidence="3">The sequence shown here is derived from an EMBL/GenBank/DDBJ whole genome shotgun (WGS) entry which is preliminary data.</text>
</comment>
<protein>
    <submittedName>
        <fullName evidence="3">Uncharacterized protein</fullName>
    </submittedName>
</protein>
<dbReference type="Proteomes" id="UP001375240">
    <property type="component" value="Unassembled WGS sequence"/>
</dbReference>
<sequence length="757" mass="83963">MSAPGPNPQRPAASGTSPPGQPQPSQGSRDRPQQQQNRSQPQQQNQPQTRLQNQFQAPPPQAPPLQQQPQQPQQQQQQQQTQPQPQTQQQPVQGPRNPSSSQPVQQAQTTQQLSSDKPAEKPEVPDVRSHVPDRPGSHSDTPEYTYTHAAGGTSVAVSDTIDENGSGEEFEFQDPYLPRAALADCMCVYCIALEEEEQSSRPSEEPADEVEKKEDEPSNSASANSPKQDENGSEAPTASEQPPQPQDEVQPQSLPEVSSGLDGPRQSQSQTPQTAAPSGQPGPVEATSHPTALVQQNARTSPNRIPDGFLTHDSHVQSPASPILSPSSVVPPISRRRALMHLLRTRDINATSNEVAILRESRWGKDRMIGRVIDNVPDGMFEDAPDWGRPMFRITDWYPSPDGPQTPNIDLDRDPQPPQVQNQPHIPQQQPSVGQLVHPSGQSQPVLPQQQQQQQPQIQQPQIQRPQKQRPQMQQRQMQHPQTQQQQQMRYQPQTQQPLPQTQPQQMQSPLTQHPQMQQSEMHDQPRTQPQTQQSQLQQVQQQAQAPRMTRPRPPPPPSVSNADDEDGRRSPRQDQGSPEDNGLWPDVSPAHAPDPRGNTGHQYGNGSALVMPNQQDSIDRRNQVAVQGAGQIAQDGIRAQGEAVVAQPLRSQEVDRTAAAEGEQRMAAANQGLQREIAAREQKLADLKQEIRMLKEAVREAAQREKQERRMELVNLYRKRIGFVPFVQEPPELPAAGVIVHDSDEHEGGELEGAEQ</sequence>
<feature type="region of interest" description="Disordered" evidence="2">
    <location>
        <begin position="194"/>
        <end position="287"/>
    </location>
</feature>
<feature type="coiled-coil region" evidence="1">
    <location>
        <begin position="671"/>
        <end position="720"/>
    </location>
</feature>
<feature type="compositionally biased region" description="Low complexity" evidence="2">
    <location>
        <begin position="527"/>
        <end position="549"/>
    </location>
</feature>
<reference evidence="3 4" key="1">
    <citation type="submission" date="2019-10" db="EMBL/GenBank/DDBJ databases">
        <authorList>
            <person name="Palmer J.M."/>
        </authorList>
    </citation>
    <scope>NUCLEOTIDE SEQUENCE [LARGE SCALE GENOMIC DNA]</scope>
    <source>
        <strain evidence="3 4">TWF696</strain>
    </source>
</reference>